<dbReference type="Pfam" id="PF03625">
    <property type="entry name" value="DUF302"/>
    <property type="match status" value="1"/>
</dbReference>
<evidence type="ECO:0000313" key="3">
    <source>
        <dbReference type="EMBL" id="ROH88103.1"/>
    </source>
</evidence>
<dbReference type="EMBL" id="RJVP01000001">
    <property type="protein sequence ID" value="ROH88103.1"/>
    <property type="molecule type" value="Genomic_DNA"/>
</dbReference>
<dbReference type="Gene3D" id="3.30.310.70">
    <property type="entry name" value="TT1751-like domain"/>
    <property type="match status" value="1"/>
</dbReference>
<evidence type="ECO:0000313" key="4">
    <source>
        <dbReference type="Proteomes" id="UP000275137"/>
    </source>
</evidence>
<feature type="signal peptide" evidence="1">
    <location>
        <begin position="1"/>
        <end position="22"/>
    </location>
</feature>
<name>A0A3N0V5W2_9PROT</name>
<keyword evidence="1" id="KW-0732">Signal</keyword>
<proteinExistence type="predicted"/>
<dbReference type="InterPro" id="IPR035923">
    <property type="entry name" value="TT1751-like_sf"/>
</dbReference>
<feature type="domain" description="DUF302" evidence="2">
    <location>
        <begin position="70"/>
        <end position="129"/>
    </location>
</feature>
<dbReference type="AlphaFoldDB" id="A0A3N0V5W2"/>
<protein>
    <submittedName>
        <fullName evidence="3">DUF302 domain-containing protein</fullName>
    </submittedName>
</protein>
<evidence type="ECO:0000256" key="1">
    <source>
        <dbReference type="SAM" id="SignalP"/>
    </source>
</evidence>
<dbReference type="InterPro" id="IPR005180">
    <property type="entry name" value="DUF302"/>
</dbReference>
<sequence length="167" mass="18023">MTPVLLASLLAMSFGAAASAHAAAALPPIDQNSAVYIVPVEPGVSYDDVVDSLKTNADGNNFVNPANFPIGDHMKQRGLTPEGPLEVRAFCNLGLGAEIMLDHPEFVVFAPCRIAIYQSKGLLYMALDRPSFDLKSIKNPTERAQKAALELERVLIDIIDKARKGDF</sequence>
<accession>A0A3N0V5W2</accession>
<reference evidence="3 4" key="1">
    <citation type="submission" date="2018-10" db="EMBL/GenBank/DDBJ databases">
        <authorList>
            <person name="Chen W.-M."/>
        </authorList>
    </citation>
    <scope>NUCLEOTIDE SEQUENCE [LARGE SCALE GENOMIC DNA]</scope>
    <source>
        <strain evidence="3 4">H-5</strain>
    </source>
</reference>
<gene>
    <name evidence="3" type="ORF">ED236_01085</name>
</gene>
<evidence type="ECO:0000259" key="2">
    <source>
        <dbReference type="Pfam" id="PF03625"/>
    </source>
</evidence>
<dbReference type="SUPFAM" id="SSF103247">
    <property type="entry name" value="TT1751-like"/>
    <property type="match status" value="1"/>
</dbReference>
<comment type="caution">
    <text evidence="3">The sequence shown here is derived from an EMBL/GenBank/DDBJ whole genome shotgun (WGS) entry which is preliminary data.</text>
</comment>
<dbReference type="Proteomes" id="UP000275137">
    <property type="component" value="Unassembled WGS sequence"/>
</dbReference>
<dbReference type="CDD" id="cd14797">
    <property type="entry name" value="DUF302"/>
    <property type="match status" value="1"/>
</dbReference>
<keyword evidence="4" id="KW-1185">Reference proteome</keyword>
<feature type="chain" id="PRO_5018331693" evidence="1">
    <location>
        <begin position="23"/>
        <end position="167"/>
    </location>
</feature>
<organism evidence="3 4">
    <name type="scientific">Pseudomethylobacillus aquaticus</name>
    <dbReference type="NCBI Taxonomy" id="2676064"/>
    <lineage>
        <taxon>Bacteria</taxon>
        <taxon>Pseudomonadati</taxon>
        <taxon>Pseudomonadota</taxon>
        <taxon>Betaproteobacteria</taxon>
        <taxon>Nitrosomonadales</taxon>
        <taxon>Methylophilaceae</taxon>
        <taxon>Pseudomethylobacillus</taxon>
    </lineage>
</organism>